<dbReference type="SUPFAM" id="SSF48403">
    <property type="entry name" value="Ankyrin repeat"/>
    <property type="match status" value="1"/>
</dbReference>
<dbReference type="PRINTS" id="PR01415">
    <property type="entry name" value="ANKYRIN"/>
</dbReference>
<dbReference type="OrthoDB" id="6222060at2759"/>
<keyword evidence="1" id="KW-0677">Repeat</keyword>
<dbReference type="PROSITE" id="PS50088">
    <property type="entry name" value="ANK_REPEAT"/>
    <property type="match status" value="2"/>
</dbReference>
<accession>A0A2T7PD65</accession>
<proteinExistence type="predicted"/>
<sequence>MMRIARLFHCRLFSDWSFLETLDPHSQIPVQLDKIPSSLVAQVTHIPWCCTEPYTCYPIHLACLFGQKDLATMMLEKESADIHARDSRDNTTLILAAASGSARTMVALLLLMCQDEEDRKKLVTASNKDGLTALHLAAVSDDPQVVELLLDEGSEVNAGQFTTLHNRHFALTPLHVALVRATRRAATIANMLVKSGADLNLEAATVDSRRECFCGVGLRWAITSYSISCFPRTELGMTGRSTARDCFAPGS</sequence>
<dbReference type="PANTHER" id="PTHR24198">
    <property type="entry name" value="ANKYRIN REPEAT AND PROTEIN KINASE DOMAIN-CONTAINING PROTEIN"/>
    <property type="match status" value="1"/>
</dbReference>
<comment type="caution">
    <text evidence="4">The sequence shown here is derived from an EMBL/GenBank/DDBJ whole genome shotgun (WGS) entry which is preliminary data.</text>
</comment>
<feature type="repeat" description="ANK" evidence="3">
    <location>
        <begin position="129"/>
        <end position="161"/>
    </location>
</feature>
<dbReference type="SMART" id="SM00248">
    <property type="entry name" value="ANK"/>
    <property type="match status" value="4"/>
</dbReference>
<evidence type="ECO:0000313" key="5">
    <source>
        <dbReference type="Proteomes" id="UP000245119"/>
    </source>
</evidence>
<name>A0A2T7PD65_POMCA</name>
<dbReference type="Pfam" id="PF12796">
    <property type="entry name" value="Ank_2"/>
    <property type="match status" value="1"/>
</dbReference>
<dbReference type="AlphaFoldDB" id="A0A2T7PD65"/>
<evidence type="ECO:0000313" key="4">
    <source>
        <dbReference type="EMBL" id="PVD31360.1"/>
    </source>
</evidence>
<evidence type="ECO:0000256" key="3">
    <source>
        <dbReference type="PROSITE-ProRule" id="PRU00023"/>
    </source>
</evidence>
<dbReference type="PROSITE" id="PS50297">
    <property type="entry name" value="ANK_REP_REGION"/>
    <property type="match status" value="2"/>
</dbReference>
<keyword evidence="5" id="KW-1185">Reference proteome</keyword>
<protein>
    <submittedName>
        <fullName evidence="4">Uncharacterized protein</fullName>
    </submittedName>
</protein>
<dbReference type="PANTHER" id="PTHR24198:SF165">
    <property type="entry name" value="ANKYRIN REPEAT-CONTAINING PROTEIN-RELATED"/>
    <property type="match status" value="1"/>
</dbReference>
<dbReference type="EMBL" id="PZQS01000004">
    <property type="protein sequence ID" value="PVD31360.1"/>
    <property type="molecule type" value="Genomic_DNA"/>
</dbReference>
<dbReference type="InterPro" id="IPR002110">
    <property type="entry name" value="Ankyrin_rpt"/>
</dbReference>
<feature type="repeat" description="ANK" evidence="3">
    <location>
        <begin position="169"/>
        <end position="204"/>
    </location>
</feature>
<gene>
    <name evidence="4" type="ORF">C0Q70_06772</name>
</gene>
<evidence type="ECO:0000256" key="2">
    <source>
        <dbReference type="ARBA" id="ARBA00023043"/>
    </source>
</evidence>
<reference evidence="4 5" key="1">
    <citation type="submission" date="2018-04" db="EMBL/GenBank/DDBJ databases">
        <title>The genome of golden apple snail Pomacea canaliculata provides insight into stress tolerance and invasive adaptation.</title>
        <authorList>
            <person name="Liu C."/>
            <person name="Liu B."/>
            <person name="Ren Y."/>
            <person name="Zhang Y."/>
            <person name="Wang H."/>
            <person name="Li S."/>
            <person name="Jiang F."/>
            <person name="Yin L."/>
            <person name="Zhang G."/>
            <person name="Qian W."/>
            <person name="Fan W."/>
        </authorList>
    </citation>
    <scope>NUCLEOTIDE SEQUENCE [LARGE SCALE GENOMIC DNA]</scope>
    <source>
        <strain evidence="4">SZHN2017</strain>
        <tissue evidence="4">Muscle</tissue>
    </source>
</reference>
<keyword evidence="2 3" id="KW-0040">ANK repeat</keyword>
<dbReference type="Gene3D" id="1.25.40.20">
    <property type="entry name" value="Ankyrin repeat-containing domain"/>
    <property type="match status" value="2"/>
</dbReference>
<dbReference type="STRING" id="400727.A0A2T7PD65"/>
<evidence type="ECO:0000256" key="1">
    <source>
        <dbReference type="ARBA" id="ARBA00022737"/>
    </source>
</evidence>
<organism evidence="4 5">
    <name type="scientific">Pomacea canaliculata</name>
    <name type="common">Golden apple snail</name>
    <dbReference type="NCBI Taxonomy" id="400727"/>
    <lineage>
        <taxon>Eukaryota</taxon>
        <taxon>Metazoa</taxon>
        <taxon>Spiralia</taxon>
        <taxon>Lophotrochozoa</taxon>
        <taxon>Mollusca</taxon>
        <taxon>Gastropoda</taxon>
        <taxon>Caenogastropoda</taxon>
        <taxon>Architaenioglossa</taxon>
        <taxon>Ampullarioidea</taxon>
        <taxon>Ampullariidae</taxon>
        <taxon>Pomacea</taxon>
    </lineage>
</organism>
<dbReference type="Proteomes" id="UP000245119">
    <property type="component" value="Linkage Group LG4"/>
</dbReference>
<dbReference type="InterPro" id="IPR036770">
    <property type="entry name" value="Ankyrin_rpt-contain_sf"/>
</dbReference>